<comment type="caution">
    <text evidence="2">The sequence shown here is derived from an EMBL/GenBank/DDBJ whole genome shotgun (WGS) entry which is preliminary data.</text>
</comment>
<feature type="compositionally biased region" description="Polar residues" evidence="1">
    <location>
        <begin position="510"/>
        <end position="522"/>
    </location>
</feature>
<accession>A0A9P5DTL7</accession>
<feature type="region of interest" description="Disordered" evidence="1">
    <location>
        <begin position="509"/>
        <end position="532"/>
    </location>
</feature>
<evidence type="ECO:0000313" key="2">
    <source>
        <dbReference type="EMBL" id="KAF4334945.1"/>
    </source>
</evidence>
<protein>
    <submittedName>
        <fullName evidence="2">Uncharacterized protein</fullName>
    </submittedName>
</protein>
<dbReference type="Gene3D" id="1.10.287.1490">
    <property type="match status" value="1"/>
</dbReference>
<dbReference type="EMBL" id="PVQB02000611">
    <property type="protein sequence ID" value="KAF4334945.1"/>
    <property type="molecule type" value="Genomic_DNA"/>
</dbReference>
<evidence type="ECO:0000256" key="1">
    <source>
        <dbReference type="SAM" id="MobiDB-lite"/>
    </source>
</evidence>
<dbReference type="OrthoDB" id="3231004at2759"/>
<gene>
    <name evidence="2" type="ORF">FBEOM_11202</name>
</gene>
<proteinExistence type="predicted"/>
<dbReference type="AlphaFoldDB" id="A0A9P5DTL7"/>
<reference evidence="2" key="1">
    <citation type="journal article" date="2017" name="Mycologia">
        <title>Fusarium algeriense, sp. nov., a novel toxigenic crown rot pathogen of durum wheat from Algeria is nested in the Fusarium burgessii species complex.</title>
        <authorList>
            <person name="Laraba I."/>
            <person name="Keddad A."/>
            <person name="Boureghda H."/>
            <person name="Abdallah N."/>
            <person name="Vaughan M.M."/>
            <person name="Proctor R.H."/>
            <person name="Busman M."/>
            <person name="O'Donnell K."/>
        </authorList>
    </citation>
    <scope>NUCLEOTIDE SEQUENCE</scope>
    <source>
        <strain evidence="2">NRRL 25174</strain>
    </source>
</reference>
<sequence length="858" mass="93678">MAFMLAPYNEAMRLGMGFTQQLCVNDAVQLPGGIKASENDLVVSAAADPKGEPAPGVPKYNPTGEVTPYGYPKTTGGTVFRKHKDGSQADISQVVTWTSTFVNNISEVTENMNIKGSLAIKIDAIGGGAKAQANYLNTESFKKSDINYHLQVDVVNQRLFGDNVTEFMPIKNVQRNQFQDVYGDSFISGFLEGGVFNAIISIELANKNEVKDFGGELSIQAKFAGGAVQVEGEGSGQKKSSSQSTNDKITVSVSWSGGGDIITDDVETSGWNMDTLKSVAMSFADKVALCPQKTNAIITKYSSLRSFYEKSLYGSPLDYENAGVYASALLDAYMDYKSAWKELQVMSYQVSNALAVLKKAEDQPEIKGMLEEAEKNYNDQLELYAAASGPKDSSEQKSLVKYNPESSGKVGKPLPPNKLVPYAPSVFGLDQAQRDCRFEMIKIVREVDAVAEDPQIAVDPSRNNQFLSPVVFRQLMPAARRVDPVEMEQKIESLTSDVKALTTEREALSTELTSTQSDLQTATEEKNASMVSLESATNRADVATDQLRDTEILLQAISRESSNKISALETEISELRGNLQRITSDLEAANSTIKALNTQLDVYNKDGDKTAGLNKIISQQEAAILEWKRELENEKTAKTGAIDSLQAKLAGAEQRERERTTELNKSITEIQNLEATNRSLSNTIQTLNATVDQRQTELEAQKRSVLELTSQRDSLQIQASPSWDPRNNLDAGFHGRTIQLVNMWSMDSGIGYALDMGRDGGSSVHAIKFSPGNGNQKLRFEKSDPSTRTSTCTLVCTTSPNLDGCCQWFIKKVQDSRGYIIQNVQYGYIHLDAAGDGAPIRSSSSGSAGNHVWAIIGV</sequence>
<dbReference type="Proteomes" id="UP000730481">
    <property type="component" value="Unassembled WGS sequence"/>
</dbReference>
<evidence type="ECO:0000313" key="3">
    <source>
        <dbReference type="Proteomes" id="UP000730481"/>
    </source>
</evidence>
<name>A0A9P5DTL7_9HYPO</name>
<keyword evidence="3" id="KW-1185">Reference proteome</keyword>
<reference evidence="2" key="2">
    <citation type="submission" date="2020-02" db="EMBL/GenBank/DDBJ databases">
        <title>Identification and distribution of gene clusters putatively required for synthesis of sphingolipid metabolism inhibitors in phylogenetically diverse species of the filamentous fungus Fusarium.</title>
        <authorList>
            <person name="Kim H.-S."/>
            <person name="Busman M."/>
            <person name="Brown D.W."/>
            <person name="Divon H."/>
            <person name="Uhlig S."/>
            <person name="Proctor R.H."/>
        </authorList>
    </citation>
    <scope>NUCLEOTIDE SEQUENCE</scope>
    <source>
        <strain evidence="2">NRRL 25174</strain>
    </source>
</reference>
<organism evidence="2 3">
    <name type="scientific">Fusarium beomiforme</name>
    <dbReference type="NCBI Taxonomy" id="44412"/>
    <lineage>
        <taxon>Eukaryota</taxon>
        <taxon>Fungi</taxon>
        <taxon>Dikarya</taxon>
        <taxon>Ascomycota</taxon>
        <taxon>Pezizomycotina</taxon>
        <taxon>Sordariomycetes</taxon>
        <taxon>Hypocreomycetidae</taxon>
        <taxon>Hypocreales</taxon>
        <taxon>Nectriaceae</taxon>
        <taxon>Fusarium</taxon>
        <taxon>Fusarium burgessii species complex</taxon>
    </lineage>
</organism>